<name>A0A0F8WR87_9ZZZZ</name>
<dbReference type="EMBL" id="LAZR01063482">
    <property type="protein sequence ID" value="KKK59432.1"/>
    <property type="molecule type" value="Genomic_DNA"/>
</dbReference>
<evidence type="ECO:0000313" key="1">
    <source>
        <dbReference type="EMBL" id="KKK59432.1"/>
    </source>
</evidence>
<sequence length="159" mass="17962">MGGELIVQGNFGGQVITDHFMHTGKVQMERFLESKADTGLMCFNCSDGTAVRGSLPLHSEDILLGEHSLSKSDVINYIKNESFEELGKNTKLEDYLDFDEFSQICNTIAEILNTNITNRSDALEQLLKSLRYLFSFKSHPRYTHLYLLLEGEALYVTSV</sequence>
<organism evidence="1">
    <name type="scientific">marine sediment metagenome</name>
    <dbReference type="NCBI Taxonomy" id="412755"/>
    <lineage>
        <taxon>unclassified sequences</taxon>
        <taxon>metagenomes</taxon>
        <taxon>ecological metagenomes</taxon>
    </lineage>
</organism>
<accession>A0A0F8WR87</accession>
<gene>
    <name evidence="1" type="ORF">LCGC14_3034440</name>
</gene>
<comment type="caution">
    <text evidence="1">The sequence shown here is derived from an EMBL/GenBank/DDBJ whole genome shotgun (WGS) entry which is preliminary data.</text>
</comment>
<proteinExistence type="predicted"/>
<dbReference type="AlphaFoldDB" id="A0A0F8WR87"/>
<reference evidence="1" key="1">
    <citation type="journal article" date="2015" name="Nature">
        <title>Complex archaea that bridge the gap between prokaryotes and eukaryotes.</title>
        <authorList>
            <person name="Spang A."/>
            <person name="Saw J.H."/>
            <person name="Jorgensen S.L."/>
            <person name="Zaremba-Niedzwiedzka K."/>
            <person name="Martijn J."/>
            <person name="Lind A.E."/>
            <person name="van Eijk R."/>
            <person name="Schleper C."/>
            <person name="Guy L."/>
            <person name="Ettema T.J."/>
        </authorList>
    </citation>
    <scope>NUCLEOTIDE SEQUENCE</scope>
</reference>
<protein>
    <submittedName>
        <fullName evidence="1">Uncharacterized protein</fullName>
    </submittedName>
</protein>
<feature type="non-terminal residue" evidence="1">
    <location>
        <position position="159"/>
    </location>
</feature>